<evidence type="ECO:0000313" key="3">
    <source>
        <dbReference type="WBParaSite" id="MBELARI_LOCUS9478"/>
    </source>
</evidence>
<reference evidence="3" key="1">
    <citation type="submission" date="2024-02" db="UniProtKB">
        <authorList>
            <consortium name="WormBaseParasite"/>
        </authorList>
    </citation>
    <scope>IDENTIFICATION</scope>
</reference>
<proteinExistence type="predicted"/>
<keyword evidence="1" id="KW-0732">Signal</keyword>
<dbReference type="Proteomes" id="UP000887575">
    <property type="component" value="Unassembled WGS sequence"/>
</dbReference>
<name>A0AAF3FRY6_9BILA</name>
<evidence type="ECO:0000256" key="1">
    <source>
        <dbReference type="SAM" id="SignalP"/>
    </source>
</evidence>
<sequence length="197" mass="21531">MRFLLTLCWLLVLSLAGSVQRSKRQVSVYYLCPGNNGGYVSQYPCSNNCGNNNCNYNNNYNNNNYNYNYNNGCYGGTNCNYPAQSLPYSFYNSGYNCNTGCSNVNCGNYQGTTINGQYVAYSPFNNQYSACASNCCNNYYNPYTNNDNNFVNTWGNNGNVVDPNAPIVGEGVSVAARSPTVPLVAPDLSASIRATKG</sequence>
<organism evidence="2 3">
    <name type="scientific">Mesorhabditis belari</name>
    <dbReference type="NCBI Taxonomy" id="2138241"/>
    <lineage>
        <taxon>Eukaryota</taxon>
        <taxon>Metazoa</taxon>
        <taxon>Ecdysozoa</taxon>
        <taxon>Nematoda</taxon>
        <taxon>Chromadorea</taxon>
        <taxon>Rhabditida</taxon>
        <taxon>Rhabditina</taxon>
        <taxon>Rhabditomorpha</taxon>
        <taxon>Rhabditoidea</taxon>
        <taxon>Rhabditidae</taxon>
        <taxon>Mesorhabditinae</taxon>
        <taxon>Mesorhabditis</taxon>
    </lineage>
</organism>
<feature type="signal peptide" evidence="1">
    <location>
        <begin position="1"/>
        <end position="16"/>
    </location>
</feature>
<dbReference type="WBParaSite" id="MBELARI_LOCUS9478">
    <property type="protein sequence ID" value="MBELARI_LOCUS9478"/>
    <property type="gene ID" value="MBELARI_LOCUS9478"/>
</dbReference>
<feature type="chain" id="PRO_5041957559" evidence="1">
    <location>
        <begin position="17"/>
        <end position="197"/>
    </location>
</feature>
<protein>
    <submittedName>
        <fullName evidence="3">Uncharacterized protein</fullName>
    </submittedName>
</protein>
<evidence type="ECO:0000313" key="2">
    <source>
        <dbReference type="Proteomes" id="UP000887575"/>
    </source>
</evidence>
<accession>A0AAF3FRY6</accession>
<dbReference type="AlphaFoldDB" id="A0AAF3FRY6"/>
<keyword evidence="2" id="KW-1185">Reference proteome</keyword>